<accession>A0A166PG64</accession>
<evidence type="ECO:0000313" key="3">
    <source>
        <dbReference type="EMBL" id="KZP26054.1"/>
    </source>
</evidence>
<dbReference type="Proteomes" id="UP000076532">
    <property type="component" value="Unassembled WGS sequence"/>
</dbReference>
<dbReference type="Pfam" id="PF20152">
    <property type="entry name" value="DUF6534"/>
    <property type="match status" value="1"/>
</dbReference>
<sequence>MLDPDIYQPDSSNHLLFSLAFVGNVVCDGTVAGSLTYYFRSYRVGMPRTDPVMQQLIWLSMSTGLLLCLLTVLVCALAQTGPDHSASCLAPLFIVGKCE</sequence>
<dbReference type="AlphaFoldDB" id="A0A166PG64"/>
<reference evidence="3 4" key="1">
    <citation type="journal article" date="2016" name="Mol. Biol. Evol.">
        <title>Comparative Genomics of Early-Diverging Mushroom-Forming Fungi Provides Insights into the Origins of Lignocellulose Decay Capabilities.</title>
        <authorList>
            <person name="Nagy L.G."/>
            <person name="Riley R."/>
            <person name="Tritt A."/>
            <person name="Adam C."/>
            <person name="Daum C."/>
            <person name="Floudas D."/>
            <person name="Sun H."/>
            <person name="Yadav J.S."/>
            <person name="Pangilinan J."/>
            <person name="Larsson K.H."/>
            <person name="Matsuura K."/>
            <person name="Barry K."/>
            <person name="Labutti K."/>
            <person name="Kuo R."/>
            <person name="Ohm R.A."/>
            <person name="Bhattacharya S.S."/>
            <person name="Shirouzu T."/>
            <person name="Yoshinaga Y."/>
            <person name="Martin F.M."/>
            <person name="Grigoriev I.V."/>
            <person name="Hibbett D.S."/>
        </authorList>
    </citation>
    <scope>NUCLEOTIDE SEQUENCE [LARGE SCALE GENOMIC DNA]</scope>
    <source>
        <strain evidence="3 4">CBS 109695</strain>
    </source>
</reference>
<keyword evidence="1" id="KW-1133">Transmembrane helix</keyword>
<proteinExistence type="predicted"/>
<evidence type="ECO:0000256" key="1">
    <source>
        <dbReference type="SAM" id="Phobius"/>
    </source>
</evidence>
<feature type="domain" description="DUF6534" evidence="2">
    <location>
        <begin position="25"/>
        <end position="97"/>
    </location>
</feature>
<dbReference type="EMBL" id="KV417517">
    <property type="protein sequence ID" value="KZP26054.1"/>
    <property type="molecule type" value="Genomic_DNA"/>
</dbReference>
<feature type="transmembrane region" description="Helical" evidence="1">
    <location>
        <begin position="15"/>
        <end position="35"/>
    </location>
</feature>
<organism evidence="3 4">
    <name type="scientific">Athelia psychrophila</name>
    <dbReference type="NCBI Taxonomy" id="1759441"/>
    <lineage>
        <taxon>Eukaryota</taxon>
        <taxon>Fungi</taxon>
        <taxon>Dikarya</taxon>
        <taxon>Basidiomycota</taxon>
        <taxon>Agaricomycotina</taxon>
        <taxon>Agaricomycetes</taxon>
        <taxon>Agaricomycetidae</taxon>
        <taxon>Atheliales</taxon>
        <taxon>Atheliaceae</taxon>
        <taxon>Athelia</taxon>
    </lineage>
</organism>
<keyword evidence="1" id="KW-0472">Membrane</keyword>
<keyword evidence="4" id="KW-1185">Reference proteome</keyword>
<gene>
    <name evidence="3" type="ORF">FIBSPDRAFT_363943</name>
</gene>
<evidence type="ECO:0000259" key="2">
    <source>
        <dbReference type="Pfam" id="PF20152"/>
    </source>
</evidence>
<dbReference type="InterPro" id="IPR045339">
    <property type="entry name" value="DUF6534"/>
</dbReference>
<protein>
    <recommendedName>
        <fullName evidence="2">DUF6534 domain-containing protein</fullName>
    </recommendedName>
</protein>
<feature type="transmembrane region" description="Helical" evidence="1">
    <location>
        <begin position="56"/>
        <end position="79"/>
    </location>
</feature>
<keyword evidence="1" id="KW-0812">Transmembrane</keyword>
<evidence type="ECO:0000313" key="4">
    <source>
        <dbReference type="Proteomes" id="UP000076532"/>
    </source>
</evidence>
<name>A0A166PG64_9AGAM</name>